<dbReference type="PRINTS" id="PR00181">
    <property type="entry name" value="MALTOSEBP"/>
</dbReference>
<evidence type="ECO:0000256" key="3">
    <source>
        <dbReference type="ARBA" id="ARBA00022597"/>
    </source>
</evidence>
<dbReference type="InterPro" id="IPR006059">
    <property type="entry name" value="SBP"/>
</dbReference>
<dbReference type="RefSeq" id="WP_380009019.1">
    <property type="nucleotide sequence ID" value="NZ_JBHLYR010000031.1"/>
</dbReference>
<dbReference type="PANTHER" id="PTHR30061:SF50">
    <property type="entry name" value="MALTOSE_MALTODEXTRIN-BINDING PERIPLASMIC PROTEIN"/>
    <property type="match status" value="1"/>
</dbReference>
<evidence type="ECO:0000313" key="6">
    <source>
        <dbReference type="Proteomes" id="UP001589733"/>
    </source>
</evidence>
<dbReference type="Pfam" id="PF13416">
    <property type="entry name" value="SBP_bac_8"/>
    <property type="match status" value="1"/>
</dbReference>
<evidence type="ECO:0000256" key="2">
    <source>
        <dbReference type="ARBA" id="ARBA00022448"/>
    </source>
</evidence>
<protein>
    <submittedName>
        <fullName evidence="5">Extracellular solute-binding protein</fullName>
    </submittedName>
</protein>
<comment type="caution">
    <text evidence="5">The sequence shown here is derived from an EMBL/GenBank/DDBJ whole genome shotgun (WGS) entry which is preliminary data.</text>
</comment>
<dbReference type="InterPro" id="IPR006060">
    <property type="entry name" value="Maltose/Cyclodextrin-bd"/>
</dbReference>
<sequence>MIGFPSDWLGQVVSTGIFEPLNGYKPTTSAEDPRFLKALSVNNKLYAFPLTAEALALVYNKALVPSPPATWSEFLKVAQANTTSSRSGFLYDIDNPYYNYGFVKAYGGYIFREKENGFDVNDIGLATPGALKAAQFVSDFQQRHRLIPAGITDARAKAAFLEGRLAFWLAGPWEIGDILTAGIDVGVTTFPTPPQAIQPWTPIVTISGVAVTSVSPQKALAVQFAQQLSVRAAQINLYQVSGRIPASPGARQALKNDPIVAGFSAALRAGTALPTIPEIDQVWEPWATASSQLLSQPPEQARQILNDLVQRIRTRIKGSSQGK</sequence>
<evidence type="ECO:0000256" key="1">
    <source>
        <dbReference type="ARBA" id="ARBA00008520"/>
    </source>
</evidence>
<keyword evidence="6" id="KW-1185">Reference proteome</keyword>
<dbReference type="EMBL" id="JBHLYR010000031">
    <property type="protein sequence ID" value="MFB9992338.1"/>
    <property type="molecule type" value="Genomic_DNA"/>
</dbReference>
<comment type="similarity">
    <text evidence="1">Belongs to the bacterial solute-binding protein 1 family.</text>
</comment>
<accession>A0ABV6AXV6</accession>
<dbReference type="Gene3D" id="3.40.190.10">
    <property type="entry name" value="Periplasmic binding protein-like II"/>
    <property type="match status" value="2"/>
</dbReference>
<dbReference type="Proteomes" id="UP001589733">
    <property type="component" value="Unassembled WGS sequence"/>
</dbReference>
<keyword evidence="2" id="KW-0813">Transport</keyword>
<name>A0ABV6AXV6_9DEIO</name>
<evidence type="ECO:0000256" key="4">
    <source>
        <dbReference type="ARBA" id="ARBA00022729"/>
    </source>
</evidence>
<evidence type="ECO:0000313" key="5">
    <source>
        <dbReference type="EMBL" id="MFB9992338.1"/>
    </source>
</evidence>
<dbReference type="SUPFAM" id="SSF53850">
    <property type="entry name" value="Periplasmic binding protein-like II"/>
    <property type="match status" value="1"/>
</dbReference>
<proteinExistence type="inferred from homology"/>
<keyword evidence="3" id="KW-0762">Sugar transport</keyword>
<dbReference type="PANTHER" id="PTHR30061">
    <property type="entry name" value="MALTOSE-BINDING PERIPLASMIC PROTEIN"/>
    <property type="match status" value="1"/>
</dbReference>
<keyword evidence="4" id="KW-0732">Signal</keyword>
<organism evidence="5 6">
    <name type="scientific">Deinococcus oregonensis</name>
    <dbReference type="NCBI Taxonomy" id="1805970"/>
    <lineage>
        <taxon>Bacteria</taxon>
        <taxon>Thermotogati</taxon>
        <taxon>Deinococcota</taxon>
        <taxon>Deinococci</taxon>
        <taxon>Deinococcales</taxon>
        <taxon>Deinococcaceae</taxon>
        <taxon>Deinococcus</taxon>
    </lineage>
</organism>
<reference evidence="5 6" key="1">
    <citation type="submission" date="2024-09" db="EMBL/GenBank/DDBJ databases">
        <authorList>
            <person name="Sun Q."/>
            <person name="Mori K."/>
        </authorList>
    </citation>
    <scope>NUCLEOTIDE SEQUENCE [LARGE SCALE GENOMIC DNA]</scope>
    <source>
        <strain evidence="5 6">JCM 13503</strain>
    </source>
</reference>
<gene>
    <name evidence="5" type="ORF">ACFFLM_10220</name>
</gene>